<feature type="binding site" evidence="4">
    <location>
        <position position="106"/>
    </location>
    <ligand>
        <name>S-methyl-5'-thioadenosine</name>
        <dbReference type="ChEBI" id="CHEBI:17509"/>
    </ligand>
</feature>
<dbReference type="GO" id="GO:0008295">
    <property type="term" value="P:spermidine biosynthetic process"/>
    <property type="evidence" value="ECO:0007669"/>
    <property type="project" value="UniProtKB-UniRule"/>
</dbReference>
<feature type="binding site" evidence="4">
    <location>
        <position position="62"/>
    </location>
    <ligand>
        <name>spermidine</name>
        <dbReference type="ChEBI" id="CHEBI:57834"/>
    </ligand>
</feature>
<feature type="binding site" evidence="4">
    <location>
        <position position="31"/>
    </location>
    <ligand>
        <name>S-methyl-5'-thioadenosine</name>
        <dbReference type="ChEBI" id="CHEBI:17509"/>
    </ligand>
</feature>
<evidence type="ECO:0000256" key="5">
    <source>
        <dbReference type="PROSITE-ProRule" id="PRU00354"/>
    </source>
</evidence>
<dbReference type="InterPro" id="IPR029063">
    <property type="entry name" value="SAM-dependent_MTases_sf"/>
</dbReference>
<dbReference type="NCBIfam" id="TIGR00417">
    <property type="entry name" value="speE"/>
    <property type="match status" value="1"/>
</dbReference>
<dbReference type="AlphaFoldDB" id="A0A7V3KN76"/>
<keyword evidence="4 7" id="KW-0745">Spermidine biosynthesis</keyword>
<feature type="active site" description="Proton acceptor" evidence="4 5">
    <location>
        <position position="155"/>
    </location>
</feature>
<accession>A0A7V3KN76</accession>
<dbReference type="Pfam" id="PF17284">
    <property type="entry name" value="Spermine_synt_N"/>
    <property type="match status" value="1"/>
</dbReference>
<dbReference type="PANTHER" id="PTHR11558">
    <property type="entry name" value="SPERMIDINE/SPERMINE SYNTHASE"/>
    <property type="match status" value="1"/>
</dbReference>
<dbReference type="EMBL" id="DTGD01000093">
    <property type="protein sequence ID" value="HGB35750.1"/>
    <property type="molecule type" value="Genomic_DNA"/>
</dbReference>
<dbReference type="PANTHER" id="PTHR11558:SF11">
    <property type="entry name" value="SPERMIDINE SYNTHASE"/>
    <property type="match status" value="1"/>
</dbReference>
<dbReference type="UniPathway" id="UPA00248">
    <property type="reaction ID" value="UER00314"/>
</dbReference>
<dbReference type="PROSITE" id="PS01330">
    <property type="entry name" value="PABS_1"/>
    <property type="match status" value="1"/>
</dbReference>
<evidence type="ECO:0000256" key="6">
    <source>
        <dbReference type="RuleBase" id="RU003836"/>
    </source>
</evidence>
<dbReference type="SUPFAM" id="SSF53335">
    <property type="entry name" value="S-adenosyl-L-methionine-dependent methyltransferases"/>
    <property type="match status" value="1"/>
</dbReference>
<dbReference type="Gene3D" id="3.40.50.150">
    <property type="entry name" value="Vaccinia Virus protein VP39"/>
    <property type="match status" value="1"/>
</dbReference>
<dbReference type="InterPro" id="IPR030374">
    <property type="entry name" value="PABS"/>
</dbReference>
<dbReference type="NCBIfam" id="NF002010">
    <property type="entry name" value="PRK00811.1"/>
    <property type="match status" value="1"/>
</dbReference>
<evidence type="ECO:0000256" key="1">
    <source>
        <dbReference type="ARBA" id="ARBA00007867"/>
    </source>
</evidence>
<comment type="similarity">
    <text evidence="1 4 6">Belongs to the spermidine/spermine synthase family.</text>
</comment>
<evidence type="ECO:0000256" key="2">
    <source>
        <dbReference type="ARBA" id="ARBA00022679"/>
    </source>
</evidence>
<organism evidence="9">
    <name type="scientific">candidate division WOR-3 bacterium</name>
    <dbReference type="NCBI Taxonomy" id="2052148"/>
    <lineage>
        <taxon>Bacteria</taxon>
        <taxon>Bacteria division WOR-3</taxon>
    </lineage>
</organism>
<dbReference type="InterPro" id="IPR001045">
    <property type="entry name" value="Spermi_synthase"/>
</dbReference>
<evidence type="ECO:0000256" key="3">
    <source>
        <dbReference type="ARBA" id="ARBA00023115"/>
    </source>
</evidence>
<evidence type="ECO:0000256" key="7">
    <source>
        <dbReference type="RuleBase" id="RU003837"/>
    </source>
</evidence>
<dbReference type="EC" id="2.5.1.16" evidence="4"/>
<dbReference type="HAMAP" id="MF_00198">
    <property type="entry name" value="Spermidine_synth"/>
    <property type="match status" value="1"/>
</dbReference>
<dbReference type="GO" id="GO:0004766">
    <property type="term" value="F:spermidine synthase activity"/>
    <property type="evidence" value="ECO:0007669"/>
    <property type="project" value="UniProtKB-UniRule"/>
</dbReference>
<feature type="binding site" evidence="4">
    <location>
        <position position="86"/>
    </location>
    <ligand>
        <name>spermidine</name>
        <dbReference type="ChEBI" id="CHEBI:57834"/>
    </ligand>
</feature>
<dbReference type="Gene3D" id="2.30.140.10">
    <property type="entry name" value="Spermidine synthase, tetramerisation domain"/>
    <property type="match status" value="1"/>
</dbReference>
<dbReference type="Pfam" id="PF01564">
    <property type="entry name" value="Spermine_synth"/>
    <property type="match status" value="1"/>
</dbReference>
<dbReference type="InterPro" id="IPR035246">
    <property type="entry name" value="Spermidine_synt_N"/>
</dbReference>
<feature type="binding site" evidence="4">
    <location>
        <position position="162"/>
    </location>
    <ligand>
        <name>S-methyl-5'-thioadenosine</name>
        <dbReference type="ChEBI" id="CHEBI:17509"/>
    </ligand>
</feature>
<comment type="function">
    <text evidence="4">Catalyzes the irreversible transfer of a propylamine group from the amino donor S-adenosylmethioninamine (decarboxy-AdoMet) to putrescine (1,4-diaminobutane) to yield spermidine.</text>
</comment>
<reference evidence="9" key="1">
    <citation type="journal article" date="2020" name="mSystems">
        <title>Genome- and Community-Level Interaction Insights into Carbon Utilization and Element Cycling Functions of Hydrothermarchaeota in Hydrothermal Sediment.</title>
        <authorList>
            <person name="Zhou Z."/>
            <person name="Liu Y."/>
            <person name="Xu W."/>
            <person name="Pan J."/>
            <person name="Luo Z.H."/>
            <person name="Li M."/>
        </authorList>
    </citation>
    <scope>NUCLEOTIDE SEQUENCE [LARGE SCALE GENOMIC DNA]</scope>
    <source>
        <strain evidence="9">SpSt-754</strain>
    </source>
</reference>
<dbReference type="InterPro" id="IPR037163">
    <property type="entry name" value="Spermidine_synt_N_sf"/>
</dbReference>
<feature type="binding site" evidence="4">
    <location>
        <begin position="137"/>
        <end position="138"/>
    </location>
    <ligand>
        <name>S-methyl-5'-thioadenosine</name>
        <dbReference type="ChEBI" id="CHEBI:17509"/>
    </ligand>
</feature>
<dbReference type="PROSITE" id="PS51006">
    <property type="entry name" value="PABS_2"/>
    <property type="match status" value="1"/>
</dbReference>
<dbReference type="CDD" id="cd02440">
    <property type="entry name" value="AdoMet_MTases"/>
    <property type="match status" value="1"/>
</dbReference>
<comment type="caution">
    <text evidence="4">Lacks conserved residue(s) required for the propagation of feature annotation.</text>
</comment>
<comment type="pathway">
    <text evidence="4">Amine and polyamine biosynthesis; spermidine biosynthesis; spermidine from putrescine: step 1/1.</text>
</comment>
<name>A0A7V3KN76_UNCW3</name>
<comment type="catalytic activity">
    <reaction evidence="4 7">
        <text>S-adenosyl 3-(methylsulfanyl)propylamine + putrescine = S-methyl-5'-thioadenosine + spermidine + H(+)</text>
        <dbReference type="Rhea" id="RHEA:12721"/>
        <dbReference type="ChEBI" id="CHEBI:15378"/>
        <dbReference type="ChEBI" id="CHEBI:17509"/>
        <dbReference type="ChEBI" id="CHEBI:57443"/>
        <dbReference type="ChEBI" id="CHEBI:57834"/>
        <dbReference type="ChEBI" id="CHEBI:326268"/>
        <dbReference type="EC" id="2.5.1.16"/>
    </reaction>
</comment>
<dbReference type="InterPro" id="IPR030373">
    <property type="entry name" value="PABS_CS"/>
</dbReference>
<evidence type="ECO:0000313" key="9">
    <source>
        <dbReference type="EMBL" id="HGB35750.1"/>
    </source>
</evidence>
<gene>
    <name evidence="4" type="primary">speE</name>
    <name evidence="9" type="ORF">ENV38_02440</name>
</gene>
<dbReference type="NCBIfam" id="NF037959">
    <property type="entry name" value="MFS_SpdSyn"/>
    <property type="match status" value="1"/>
</dbReference>
<sequence length="276" mass="31955">MDLWFKELHDASSGITFKVKNYLYSGRSPFQRIDIFEVETYGKVLTLDGMVMVTERDEFIYHEMITHPALRIHPDPKKVLIIGGGDGGTAREVLKYKEVEKVVMVEIDKDVVELSKKYFPTISCALDDPRLEIKYEDGVNFVRETEEKFDVMLLDTSDPVGPAEVLYRREFYENCKRSLNENGILVTQAESPWSQLETIKNLLKEIKGVFSQSLLYLAHIPTYPGGLWSFLMLGENFDINKIQRQIPEGLKYYNEEIHRGMTALPQYLKEALNEIR</sequence>
<comment type="subunit">
    <text evidence="4">Homodimer or homotetramer.</text>
</comment>
<keyword evidence="3 4" id="KW-0620">Polyamine biosynthesis</keyword>
<feature type="domain" description="PABS" evidence="8">
    <location>
        <begin position="2"/>
        <end position="235"/>
    </location>
</feature>
<comment type="caution">
    <text evidence="9">The sequence shown here is derived from an EMBL/GenBank/DDBJ whole genome shotgun (WGS) entry which is preliminary data.</text>
</comment>
<protein>
    <recommendedName>
        <fullName evidence="4">Polyamine aminopropyltransferase</fullName>
    </recommendedName>
    <alternativeName>
        <fullName evidence="4">Putrescine aminopropyltransferase</fullName>
        <shortName evidence="4">PAPT</shortName>
    </alternativeName>
    <alternativeName>
        <fullName evidence="4">Spermidine synthase</fullName>
        <shortName evidence="4">SPDS</shortName>
        <shortName evidence="4">SPDSY</shortName>
        <ecNumber evidence="4">2.5.1.16</ecNumber>
    </alternativeName>
</protein>
<evidence type="ECO:0000256" key="4">
    <source>
        <dbReference type="HAMAP-Rule" id="MF_00198"/>
    </source>
</evidence>
<proteinExistence type="inferred from homology"/>
<keyword evidence="2 4" id="KW-0808">Transferase</keyword>
<evidence type="ECO:0000259" key="8">
    <source>
        <dbReference type="PROSITE" id="PS51006"/>
    </source>
</evidence>